<dbReference type="InterPro" id="IPR036875">
    <property type="entry name" value="Znf_CCHC_sf"/>
</dbReference>
<dbReference type="AlphaFoldDB" id="A0A2A9NCI9"/>
<evidence type="ECO:0000256" key="1">
    <source>
        <dbReference type="ARBA" id="ARBA00022664"/>
    </source>
</evidence>
<gene>
    <name evidence="5" type="ORF">AMATHDRAFT_123745</name>
</gene>
<evidence type="ECO:0000313" key="6">
    <source>
        <dbReference type="Proteomes" id="UP000242287"/>
    </source>
</evidence>
<feature type="domain" description="CCHC-type" evidence="4">
    <location>
        <begin position="77"/>
        <end position="91"/>
    </location>
</feature>
<keyword evidence="6" id="KW-1185">Reference proteome</keyword>
<feature type="non-terminal residue" evidence="5">
    <location>
        <position position="91"/>
    </location>
</feature>
<evidence type="ECO:0000313" key="5">
    <source>
        <dbReference type="EMBL" id="PFH45440.1"/>
    </source>
</evidence>
<evidence type="ECO:0000256" key="3">
    <source>
        <dbReference type="SAM" id="MobiDB-lite"/>
    </source>
</evidence>
<dbReference type="OrthoDB" id="427960at2759"/>
<evidence type="ECO:0000259" key="4">
    <source>
        <dbReference type="PROSITE" id="PS50158"/>
    </source>
</evidence>
<keyword evidence="2" id="KW-0862">Zinc</keyword>
<dbReference type="EMBL" id="KZ302383">
    <property type="protein sequence ID" value="PFH45440.1"/>
    <property type="molecule type" value="Genomic_DNA"/>
</dbReference>
<dbReference type="Pfam" id="PF00098">
    <property type="entry name" value="zf-CCHC"/>
    <property type="match status" value="1"/>
</dbReference>
<keyword evidence="2" id="KW-0863">Zinc-finger</keyword>
<feature type="non-terminal residue" evidence="5">
    <location>
        <position position="1"/>
    </location>
</feature>
<keyword evidence="1" id="KW-0507">mRNA processing</keyword>
<reference evidence="5 6" key="1">
    <citation type="submission" date="2014-02" db="EMBL/GenBank/DDBJ databases">
        <title>Transposable element dynamics among asymbiotic and ectomycorrhizal Amanita fungi.</title>
        <authorList>
            <consortium name="DOE Joint Genome Institute"/>
            <person name="Hess J."/>
            <person name="Skrede I."/>
            <person name="Wolfe B."/>
            <person name="LaButti K."/>
            <person name="Ohm R.A."/>
            <person name="Grigoriev I.V."/>
            <person name="Pringle A."/>
        </authorList>
    </citation>
    <scope>NUCLEOTIDE SEQUENCE [LARGE SCALE GENOMIC DNA]</scope>
    <source>
        <strain evidence="5 6">SKay4041</strain>
    </source>
</reference>
<dbReference type="GO" id="GO:0006397">
    <property type="term" value="P:mRNA processing"/>
    <property type="evidence" value="ECO:0007669"/>
    <property type="project" value="UniProtKB-KW"/>
</dbReference>
<dbReference type="Proteomes" id="UP000242287">
    <property type="component" value="Unassembled WGS sequence"/>
</dbReference>
<keyword evidence="2" id="KW-0479">Metal-binding</keyword>
<organism evidence="5 6">
    <name type="scientific">Amanita thiersii Skay4041</name>
    <dbReference type="NCBI Taxonomy" id="703135"/>
    <lineage>
        <taxon>Eukaryota</taxon>
        <taxon>Fungi</taxon>
        <taxon>Dikarya</taxon>
        <taxon>Basidiomycota</taxon>
        <taxon>Agaricomycotina</taxon>
        <taxon>Agaricomycetes</taxon>
        <taxon>Agaricomycetidae</taxon>
        <taxon>Agaricales</taxon>
        <taxon>Pluteineae</taxon>
        <taxon>Amanitaceae</taxon>
        <taxon>Amanita</taxon>
    </lineage>
</organism>
<evidence type="ECO:0000256" key="2">
    <source>
        <dbReference type="PROSITE-ProRule" id="PRU00047"/>
    </source>
</evidence>
<accession>A0A2A9NCI9</accession>
<dbReference type="PROSITE" id="PS50158">
    <property type="entry name" value="ZF_CCHC"/>
    <property type="match status" value="1"/>
</dbReference>
<sequence>PTTLDKWYKLVIRLDQQWRQATNATQRTSQQGQNRTNNPQQTSTQCNWQPQQWRAPAQSAPRDPNAMQVDHNCGPVRCYNCGQIGHMACNC</sequence>
<dbReference type="GO" id="GO:0008270">
    <property type="term" value="F:zinc ion binding"/>
    <property type="evidence" value="ECO:0007669"/>
    <property type="project" value="UniProtKB-KW"/>
</dbReference>
<name>A0A2A9NCI9_9AGAR</name>
<dbReference type="SUPFAM" id="SSF57756">
    <property type="entry name" value="Retrovirus zinc finger-like domains"/>
    <property type="match status" value="1"/>
</dbReference>
<proteinExistence type="predicted"/>
<feature type="compositionally biased region" description="Polar residues" evidence="3">
    <location>
        <begin position="20"/>
        <end position="52"/>
    </location>
</feature>
<dbReference type="InterPro" id="IPR001878">
    <property type="entry name" value="Znf_CCHC"/>
</dbReference>
<feature type="region of interest" description="Disordered" evidence="3">
    <location>
        <begin position="20"/>
        <end position="66"/>
    </location>
</feature>
<dbReference type="GO" id="GO:0003676">
    <property type="term" value="F:nucleic acid binding"/>
    <property type="evidence" value="ECO:0007669"/>
    <property type="project" value="InterPro"/>
</dbReference>
<protein>
    <recommendedName>
        <fullName evidence="4">CCHC-type domain-containing protein</fullName>
    </recommendedName>
</protein>